<evidence type="ECO:0000313" key="1">
    <source>
        <dbReference type="EMBL" id="SEP86129.1"/>
    </source>
</evidence>
<dbReference type="Proteomes" id="UP000182360">
    <property type="component" value="Unassembled WGS sequence"/>
</dbReference>
<name>A0A1H9BB86_9SPIR</name>
<dbReference type="AlphaFoldDB" id="A0A1H9BB86"/>
<sequence length="427" mass="49138">MSRKEYYDPIVQKSTSYNPYIAGPYVALKEPIDVALLSEVIEELRTRFPYFYGKVNIEDDDLVIVPNPLPIVVRDSWEPIKLFSNESNYHFMSVKVDGNRFVIEFSHALSDGTGFLAYLKSLLFCYLTRKTGKKFDPTGFHLPGEEIPESETGNPFAGFDLDSVELSVPDTLSPDQIYHFSEKKIGERNHNNVVFMQMPESTVMNYCKQKCTTPNVLISTLLVRAMRRFDPESKKVIRVGVAIDGKSIVGNMNNYRAFPEFAHLDYYKEQENIDLEETLKTKRDQLKAEASVEKILRLVKGVKLGWEMLSQFPLQTKIDLTQKAFIQRAQTVSVVVSYVKTKTFGPLDPYVQELYGIAEPCYEDVVCELKCLNNTFFLSYIQSFEDKTLFNFLLNEFEKINIPYEIKRIEPLILSGVRFDELQGLNI</sequence>
<evidence type="ECO:0000313" key="2">
    <source>
        <dbReference type="Proteomes" id="UP000182360"/>
    </source>
</evidence>
<organism evidence="1 2">
    <name type="scientific">Treponema bryantii</name>
    <dbReference type="NCBI Taxonomy" id="163"/>
    <lineage>
        <taxon>Bacteria</taxon>
        <taxon>Pseudomonadati</taxon>
        <taxon>Spirochaetota</taxon>
        <taxon>Spirochaetia</taxon>
        <taxon>Spirochaetales</taxon>
        <taxon>Treponemataceae</taxon>
        <taxon>Treponema</taxon>
    </lineage>
</organism>
<reference evidence="1 2" key="1">
    <citation type="submission" date="2016-10" db="EMBL/GenBank/DDBJ databases">
        <authorList>
            <person name="de Groot N.N."/>
        </authorList>
    </citation>
    <scope>NUCLEOTIDE SEQUENCE [LARGE SCALE GENOMIC DNA]</scope>
    <source>
        <strain evidence="1 2">B25</strain>
    </source>
</reference>
<keyword evidence="2" id="KW-1185">Reference proteome</keyword>
<accession>A0A1H9BB86</accession>
<proteinExistence type="predicted"/>
<dbReference type="OrthoDB" id="4876345at2"/>
<dbReference type="RefSeq" id="WP_074640813.1">
    <property type="nucleotide sequence ID" value="NZ_FOFU01000001.1"/>
</dbReference>
<protein>
    <submittedName>
        <fullName evidence="1">Uncharacterized protein, contains a NRPS condensation (Elongation) domain</fullName>
    </submittedName>
</protein>
<dbReference type="EMBL" id="FOFU01000001">
    <property type="protein sequence ID" value="SEP86129.1"/>
    <property type="molecule type" value="Genomic_DNA"/>
</dbReference>
<gene>
    <name evidence="1" type="ORF">SAMN04487977_101643</name>
</gene>